<evidence type="ECO:0000313" key="8">
    <source>
        <dbReference type="Proteomes" id="UP001183817"/>
    </source>
</evidence>
<dbReference type="PROSITE" id="PS50850">
    <property type="entry name" value="MFS"/>
    <property type="match status" value="1"/>
</dbReference>
<gene>
    <name evidence="7" type="ORF">J2S64_002820</name>
</gene>
<dbReference type="Gene3D" id="1.20.1250.20">
    <property type="entry name" value="MFS general substrate transporter like domains"/>
    <property type="match status" value="2"/>
</dbReference>
<feature type="transmembrane region" description="Helical" evidence="5">
    <location>
        <begin position="187"/>
        <end position="206"/>
    </location>
</feature>
<dbReference type="Proteomes" id="UP001183817">
    <property type="component" value="Unassembled WGS sequence"/>
</dbReference>
<dbReference type="InterPro" id="IPR011701">
    <property type="entry name" value="MFS"/>
</dbReference>
<feature type="transmembrane region" description="Helical" evidence="5">
    <location>
        <begin position="240"/>
        <end position="261"/>
    </location>
</feature>
<keyword evidence="8" id="KW-1185">Reference proteome</keyword>
<dbReference type="PANTHER" id="PTHR23523">
    <property type="match status" value="1"/>
</dbReference>
<feature type="transmembrane region" description="Helical" evidence="5">
    <location>
        <begin position="156"/>
        <end position="175"/>
    </location>
</feature>
<dbReference type="SUPFAM" id="SSF103473">
    <property type="entry name" value="MFS general substrate transporter"/>
    <property type="match status" value="1"/>
</dbReference>
<accession>A0ABU2BME4</accession>
<dbReference type="EMBL" id="JAVDYI010000001">
    <property type="protein sequence ID" value="MDR7359129.1"/>
    <property type="molecule type" value="Genomic_DNA"/>
</dbReference>
<name>A0ABU2BME4_9MICC</name>
<feature type="transmembrane region" description="Helical" evidence="5">
    <location>
        <begin position="30"/>
        <end position="47"/>
    </location>
</feature>
<feature type="transmembrane region" description="Helical" evidence="5">
    <location>
        <begin position="397"/>
        <end position="415"/>
    </location>
</feature>
<feature type="transmembrane region" description="Helical" evidence="5">
    <location>
        <begin position="281"/>
        <end position="299"/>
    </location>
</feature>
<dbReference type="RefSeq" id="WP_264269557.1">
    <property type="nucleotide sequence ID" value="NZ_BAAAWO010000001.1"/>
</dbReference>
<feature type="domain" description="Major facilitator superfamily (MFS) profile" evidence="6">
    <location>
        <begin position="30"/>
        <end position="419"/>
    </location>
</feature>
<organism evidence="7 8">
    <name type="scientific">Paeniglutamicibacter sulfureus</name>
    <dbReference type="NCBI Taxonomy" id="43666"/>
    <lineage>
        <taxon>Bacteria</taxon>
        <taxon>Bacillati</taxon>
        <taxon>Actinomycetota</taxon>
        <taxon>Actinomycetes</taxon>
        <taxon>Micrococcales</taxon>
        <taxon>Micrococcaceae</taxon>
        <taxon>Paeniglutamicibacter</taxon>
    </lineage>
</organism>
<reference evidence="7 8" key="1">
    <citation type="submission" date="2023-07" db="EMBL/GenBank/DDBJ databases">
        <title>Sequencing the genomes of 1000 actinobacteria strains.</title>
        <authorList>
            <person name="Klenk H.-P."/>
        </authorList>
    </citation>
    <scope>NUCLEOTIDE SEQUENCE [LARGE SCALE GENOMIC DNA]</scope>
    <source>
        <strain evidence="7 8">DSM 20167</strain>
    </source>
</reference>
<comment type="subcellular location">
    <subcellularLocation>
        <location evidence="1">Cell membrane</location>
        <topology evidence="1">Multi-pass membrane protein</topology>
    </subcellularLocation>
</comment>
<dbReference type="InterPro" id="IPR020846">
    <property type="entry name" value="MFS_dom"/>
</dbReference>
<protein>
    <submittedName>
        <fullName evidence="7">CP family cyanate transporter-like MFS transporter</fullName>
    </submittedName>
</protein>
<dbReference type="PANTHER" id="PTHR23523:SF2">
    <property type="entry name" value="2-NITROIMIDAZOLE TRANSPORTER"/>
    <property type="match status" value="1"/>
</dbReference>
<evidence type="ECO:0000256" key="3">
    <source>
        <dbReference type="ARBA" id="ARBA00022989"/>
    </source>
</evidence>
<evidence type="ECO:0000256" key="5">
    <source>
        <dbReference type="SAM" id="Phobius"/>
    </source>
</evidence>
<feature type="transmembrane region" description="Helical" evidence="5">
    <location>
        <begin position="97"/>
        <end position="115"/>
    </location>
</feature>
<sequence>MSTTSNTFGENLAQAAGAGNPRPGLWKGRIIIIVGLLLLGIGLRYAVTGLSPLLTTVTGELGIGTAGATFIGMLPTLSFGIGGFLAPVIVRKIGLEATALIAVILAAVGTMVRPFSDSPAIFMALTFVALLGMGFGNVAGAPLVKKHFPDRQASMVTVFALLMQAGATLPAMTALPLANAGGWQFSLASWGVLSLVAVLPWTLVLLKERRSGAPTAAQSATAGAAAGTGLGLGRLVASPVAVGTALFYAMASLNIYAMLAWLPTIMQQGFGLDKGSAATAFSVYTFMTLPMAVITPLIANKMRNPAILAVILSAAGPLGYLLMLTGIGPLWLAALVAGLAGGAFPLAIAMFNLRSRTTAGSAAMAGFAMGVGYLFGTLGPLLGGWLFSTTGGWTVPLWVYVATFIPMSLGGIMMARTGRYVEDKAGVAGQA</sequence>
<keyword evidence="4 5" id="KW-0472">Membrane</keyword>
<feature type="transmembrane region" description="Helical" evidence="5">
    <location>
        <begin position="67"/>
        <end position="90"/>
    </location>
</feature>
<feature type="transmembrane region" description="Helical" evidence="5">
    <location>
        <begin position="330"/>
        <end position="351"/>
    </location>
</feature>
<evidence type="ECO:0000256" key="4">
    <source>
        <dbReference type="ARBA" id="ARBA00023136"/>
    </source>
</evidence>
<evidence type="ECO:0000313" key="7">
    <source>
        <dbReference type="EMBL" id="MDR7359129.1"/>
    </source>
</evidence>
<evidence type="ECO:0000259" key="6">
    <source>
        <dbReference type="PROSITE" id="PS50850"/>
    </source>
</evidence>
<proteinExistence type="predicted"/>
<keyword evidence="3 5" id="KW-1133">Transmembrane helix</keyword>
<keyword evidence="2 5" id="KW-0812">Transmembrane</keyword>
<dbReference type="InterPro" id="IPR052524">
    <property type="entry name" value="MFS_Cyanate_Porter"/>
</dbReference>
<evidence type="ECO:0000256" key="1">
    <source>
        <dbReference type="ARBA" id="ARBA00004651"/>
    </source>
</evidence>
<feature type="transmembrane region" description="Helical" evidence="5">
    <location>
        <begin position="363"/>
        <end position="385"/>
    </location>
</feature>
<dbReference type="Pfam" id="PF07690">
    <property type="entry name" value="MFS_1"/>
    <property type="match status" value="1"/>
</dbReference>
<comment type="caution">
    <text evidence="7">The sequence shown here is derived from an EMBL/GenBank/DDBJ whole genome shotgun (WGS) entry which is preliminary data.</text>
</comment>
<feature type="transmembrane region" description="Helical" evidence="5">
    <location>
        <begin position="121"/>
        <end position="144"/>
    </location>
</feature>
<dbReference type="InterPro" id="IPR036259">
    <property type="entry name" value="MFS_trans_sf"/>
</dbReference>
<feature type="transmembrane region" description="Helical" evidence="5">
    <location>
        <begin position="306"/>
        <end position="324"/>
    </location>
</feature>
<evidence type="ECO:0000256" key="2">
    <source>
        <dbReference type="ARBA" id="ARBA00022692"/>
    </source>
</evidence>